<evidence type="ECO:0000256" key="4">
    <source>
        <dbReference type="RuleBase" id="RU361176"/>
    </source>
</evidence>
<keyword evidence="2 4" id="KW-0378">Hydrolase</keyword>
<dbReference type="GO" id="GO:0016052">
    <property type="term" value="P:carbohydrate catabolic process"/>
    <property type="evidence" value="ECO:0007669"/>
    <property type="project" value="TreeGrafter"/>
</dbReference>
<feature type="compositionally biased region" description="Basic and acidic residues" evidence="5">
    <location>
        <begin position="76"/>
        <end position="92"/>
    </location>
</feature>
<evidence type="ECO:0000256" key="3">
    <source>
        <dbReference type="ARBA" id="ARBA00023295"/>
    </source>
</evidence>
<evidence type="ECO:0000313" key="8">
    <source>
        <dbReference type="Proteomes" id="UP000310506"/>
    </source>
</evidence>
<dbReference type="SMART" id="SM00641">
    <property type="entry name" value="Glyco_25"/>
    <property type="match status" value="1"/>
</dbReference>
<keyword evidence="3 4" id="KW-0326">Glycosidase</keyword>
<dbReference type="InterPro" id="IPR002053">
    <property type="entry name" value="Glyco_hydro_25"/>
</dbReference>
<dbReference type="PROSITE" id="PS51904">
    <property type="entry name" value="GLYCOSYL_HYDROL_F25_2"/>
    <property type="match status" value="1"/>
</dbReference>
<dbReference type="PANTHER" id="PTHR34135:SF2">
    <property type="entry name" value="LYSOZYME"/>
    <property type="match status" value="1"/>
</dbReference>
<evidence type="ECO:0000313" key="7">
    <source>
        <dbReference type="EMBL" id="THB62087.1"/>
    </source>
</evidence>
<dbReference type="SUPFAM" id="SSF51445">
    <property type="entry name" value="(Trans)glycosidases"/>
    <property type="match status" value="1"/>
</dbReference>
<evidence type="ECO:0000256" key="5">
    <source>
        <dbReference type="SAM" id="MobiDB-lite"/>
    </source>
</evidence>
<dbReference type="PROSITE" id="PS00953">
    <property type="entry name" value="GLYCOSYL_HYDROL_F25_1"/>
    <property type="match status" value="1"/>
</dbReference>
<dbReference type="GO" id="GO:0016998">
    <property type="term" value="P:cell wall macromolecule catabolic process"/>
    <property type="evidence" value="ECO:0007669"/>
    <property type="project" value="InterPro"/>
</dbReference>
<gene>
    <name evidence="7" type="ORF">ESZ54_02455</name>
</gene>
<feature type="chain" id="PRO_5020729272" description="Lysozyme" evidence="6">
    <location>
        <begin position="39"/>
        <end position="805"/>
    </location>
</feature>
<dbReference type="AlphaFoldDB" id="A0A4S3B6Q4"/>
<dbReference type="GO" id="GO:0003796">
    <property type="term" value="F:lysozyme activity"/>
    <property type="evidence" value="ECO:0007669"/>
    <property type="project" value="UniProtKB-EC"/>
</dbReference>
<accession>A0A4S3B6Q4</accession>
<dbReference type="OrthoDB" id="2173042at2"/>
<comment type="similarity">
    <text evidence="1 4">Belongs to the glycosyl hydrolase 25 family.</text>
</comment>
<dbReference type="EC" id="3.2.1.17" evidence="4"/>
<feature type="region of interest" description="Disordered" evidence="5">
    <location>
        <begin position="44"/>
        <end position="98"/>
    </location>
</feature>
<dbReference type="Gene3D" id="3.20.20.80">
    <property type="entry name" value="Glycosidases"/>
    <property type="match status" value="1"/>
</dbReference>
<evidence type="ECO:0000256" key="1">
    <source>
        <dbReference type="ARBA" id="ARBA00010646"/>
    </source>
</evidence>
<evidence type="ECO:0000256" key="2">
    <source>
        <dbReference type="ARBA" id="ARBA00022801"/>
    </source>
</evidence>
<name>A0A4S3B6Q4_9ENTE</name>
<dbReference type="InterPro" id="IPR008270">
    <property type="entry name" value="Glyco_hydro_25_AS"/>
</dbReference>
<dbReference type="RefSeq" id="WP_136136087.1">
    <property type="nucleotide sequence ID" value="NZ_SDGV01000004.1"/>
</dbReference>
<dbReference type="Pfam" id="PF01183">
    <property type="entry name" value="Glyco_hydro_25"/>
    <property type="match status" value="1"/>
</dbReference>
<dbReference type="InterPro" id="IPR018077">
    <property type="entry name" value="Glyco_hydro_fam25_subgr"/>
</dbReference>
<dbReference type="EMBL" id="SDGV01000004">
    <property type="protein sequence ID" value="THB62087.1"/>
    <property type="molecule type" value="Genomic_DNA"/>
</dbReference>
<keyword evidence="8" id="KW-1185">Reference proteome</keyword>
<feature type="signal peptide" evidence="6">
    <location>
        <begin position="1"/>
        <end position="38"/>
    </location>
</feature>
<reference evidence="7 8" key="1">
    <citation type="submission" date="2019-01" db="EMBL/GenBank/DDBJ databases">
        <title>Vagococcus silagei sp. nov. isolated from brewer's grain.</title>
        <authorList>
            <person name="Guu J.-R."/>
        </authorList>
    </citation>
    <scope>NUCLEOTIDE SEQUENCE [LARGE SCALE GENOMIC DNA]</scope>
    <source>
        <strain evidence="7 8">2B-2</strain>
    </source>
</reference>
<dbReference type="Proteomes" id="UP000310506">
    <property type="component" value="Unassembled WGS sequence"/>
</dbReference>
<feature type="compositionally biased region" description="Polar residues" evidence="5">
    <location>
        <begin position="44"/>
        <end position="62"/>
    </location>
</feature>
<organism evidence="7 8">
    <name type="scientific">Vagococcus silagei</name>
    <dbReference type="NCBI Taxonomy" id="2508885"/>
    <lineage>
        <taxon>Bacteria</taxon>
        <taxon>Bacillati</taxon>
        <taxon>Bacillota</taxon>
        <taxon>Bacilli</taxon>
        <taxon>Lactobacillales</taxon>
        <taxon>Enterococcaceae</taxon>
        <taxon>Vagococcus</taxon>
    </lineage>
</organism>
<proteinExistence type="inferred from homology"/>
<comment type="caution">
    <text evidence="7">The sequence shown here is derived from an EMBL/GenBank/DDBJ whole genome shotgun (WGS) entry which is preliminary data.</text>
</comment>
<dbReference type="GO" id="GO:0009253">
    <property type="term" value="P:peptidoglycan catabolic process"/>
    <property type="evidence" value="ECO:0007669"/>
    <property type="project" value="InterPro"/>
</dbReference>
<sequence length="805" mass="90274">MGGLILDEELYRLNNKFKYLVLANLVLCPMLLAGTVSAEEATQTSQSIEQEASGVAATTESTIENKEDTVSTTEQDATKNEDTEKDEEKEYDFGLPSGRSDLSKSRAMFSVRGSFLSITDKSLPSADFIDISSHNGTISVAEFKKIKSYGVTGVVVKLTEGTGYINPLAASQVTNALSAGLKVSVYHYSWFMSEAAAINEADYFANYAAKLGLPKDTLMVNDIEDNQLKMSKANHTHNSQIFEQRLAQRGFRNTTHYIGYHWVAENKISPSGLGYANTWVAAYPYTPSAQQYTEFGAWQWASTLTFPGVGGNFDISSDYSGKYTLTGGSTPVTPGPYIADGRYVTVTRDNFDIYSNFNWSIKGNSSSLMGKTFQARGRYEHGNGQVYFTLYDGDGNWQGYINAAGVTSASGPQGIYNSDGRYVEITKSHQPIYNGFGWDEKDTTTKHVGKVYKATGRYEHINGSTYYSIYDDKGTWMGYVDARNTGKVSPQGSYISDGRYIQIVKANQSIYSNFNWNVKSSTNDVMNKMYQARGRYEHHNGRTYYTIYDRDGSWQGYVDSESTKEISEAHGGYISDGSTIKITNGNYSIYNGFNWSVKDHTRNHVGKVYKASGRYEHFNGSTYYSLYNDNGQWMGYLNANATTKVNPNTQGPYISDGRYITIDKANKNIYQGFNWTIKNNTSNFMNKTYQARGRYDHSNGKSYFTIYDSKNNWQGYVEAGDVSIAAGAHGAYVPDGRKVKMINPYYTVYSNFAWKHKEKAAKYMQGTYEARARYDHYNGDTYYTLYTLDGHWIGYINANATQTVK</sequence>
<keyword evidence="6" id="KW-0732">Signal</keyword>
<evidence type="ECO:0000256" key="6">
    <source>
        <dbReference type="SAM" id="SignalP"/>
    </source>
</evidence>
<protein>
    <recommendedName>
        <fullName evidence="4">Lysozyme</fullName>
        <ecNumber evidence="4">3.2.1.17</ecNumber>
    </recommendedName>
</protein>
<dbReference type="InterPro" id="IPR017853">
    <property type="entry name" value="GH"/>
</dbReference>
<dbReference type="PANTHER" id="PTHR34135">
    <property type="entry name" value="LYSOZYME"/>
    <property type="match status" value="1"/>
</dbReference>
<comment type="catalytic activity">
    <reaction evidence="4">
        <text>Hydrolysis of (1-&gt;4)-beta-linkages between N-acetylmuramic acid and N-acetyl-D-glucosamine residues in a peptidoglycan and between N-acetyl-D-glucosamine residues in chitodextrins.</text>
        <dbReference type="EC" id="3.2.1.17"/>
    </reaction>
</comment>